<evidence type="ECO:0000313" key="8">
    <source>
        <dbReference type="EMBL" id="WAQ97909.1"/>
    </source>
</evidence>
<reference evidence="8" key="1">
    <citation type="submission" date="2022-11" db="EMBL/GenBank/DDBJ databases">
        <title>Centuries of genome instability and evolution in soft-shell clam transmissible cancer (bioRxiv).</title>
        <authorList>
            <person name="Hart S.F.M."/>
            <person name="Yonemitsu M.A."/>
            <person name="Giersch R.M."/>
            <person name="Beal B.F."/>
            <person name="Arriagada G."/>
            <person name="Davis B.W."/>
            <person name="Ostrander E.A."/>
            <person name="Goff S.P."/>
            <person name="Metzger M.J."/>
        </authorList>
    </citation>
    <scope>NUCLEOTIDE SEQUENCE</scope>
    <source>
        <strain evidence="8">MELC-2E11</strain>
        <tissue evidence="8">Siphon/mantle</tissue>
    </source>
</reference>
<feature type="disulfide bond" evidence="5">
    <location>
        <begin position="493"/>
        <end position="520"/>
    </location>
</feature>
<keyword evidence="9" id="KW-1185">Reference proteome</keyword>
<dbReference type="Gene3D" id="2.10.70.10">
    <property type="entry name" value="Complement Module, domain 1"/>
    <property type="match status" value="8"/>
</dbReference>
<dbReference type="SUPFAM" id="SSF57535">
    <property type="entry name" value="Complement control module/SCR domain"/>
    <property type="match status" value="8"/>
</dbReference>
<keyword evidence="2" id="KW-0677">Repeat</keyword>
<dbReference type="CDD" id="cd00033">
    <property type="entry name" value="CCP"/>
    <property type="match status" value="8"/>
</dbReference>
<evidence type="ECO:0000259" key="7">
    <source>
        <dbReference type="PROSITE" id="PS50923"/>
    </source>
</evidence>
<evidence type="ECO:0000256" key="4">
    <source>
        <dbReference type="ARBA" id="ARBA00023180"/>
    </source>
</evidence>
<evidence type="ECO:0000313" key="9">
    <source>
        <dbReference type="Proteomes" id="UP001164746"/>
    </source>
</evidence>
<keyword evidence="6" id="KW-0812">Transmembrane</keyword>
<sequence>KDCGPISPPTNGTVEISDTVYRSTGIFNCDLGYTLHGNNTAECLEDGQWNYGGPSCEIKDCGELNGIQNGFVTTFGTTFMSLANYSCDEGYDLNGYDVRVCFPNASWSHNDPQCVPTDCYVLPNPSNGVVIGASRQYGDIVTFQCDAGFDLVGYSWAKCLANKSWSNQTPDCVVKECGLPDEPKNGFVQNVVFCPLLPTAMSHLMEQNTGHWQCGAISPPENGIVSYTGKTYGSKALFNCNDGFDMDGDAEMTCLADESWSSGSVICTIKDCGIRMNPFNGNVTYVNTTYGSTLRYACDEGYLLQGSVAQYCTNQGQWSDVPAICVLADCGLPNDILNGEVKYNETTFLSIATYTCENGFKIIGVPMISCFANETWSSLPICEQQHCEALEDPENGQVIATSTTYGSKAIYSCNPGYDLLGSRLVECIENEIWSDSTPICNLRDCACEEIDLFEFGNTLVSGLTYDCGRISRPKHGHVDVGASTYGSKAFFSCDNGYTLIGAVTAVCSADGRWDESQAECVINDCGQVEKLSNGNVIQTEGTTYGARVWFTCNDESSAAVMGGVIGGIVGLVFVIVTVITAMVVVRKFFMSGNTEYASGLEPNFFQSATRMSAGYGIQGPRMTN</sequence>
<feature type="domain" description="Sushi" evidence="7">
    <location>
        <begin position="465"/>
        <end position="522"/>
    </location>
</feature>
<dbReference type="PANTHER" id="PTHR19325">
    <property type="entry name" value="COMPLEMENT COMPONENT-RELATED SUSHI DOMAIN-CONTAINING"/>
    <property type="match status" value="1"/>
</dbReference>
<keyword evidence="6" id="KW-0472">Membrane</keyword>
<protein>
    <submittedName>
        <fullName evidence="8">SVEP1-like protein</fullName>
    </submittedName>
</protein>
<dbReference type="InterPro" id="IPR050350">
    <property type="entry name" value="Compl-Cell_Adhes-Reg"/>
</dbReference>
<dbReference type="Proteomes" id="UP001164746">
    <property type="component" value="Chromosome 3"/>
</dbReference>
<evidence type="ECO:0000256" key="5">
    <source>
        <dbReference type="PROSITE-ProRule" id="PRU00302"/>
    </source>
</evidence>
<name>A0ABY7DMZ7_MYAAR</name>
<feature type="disulfide bond" evidence="5">
    <location>
        <begin position="145"/>
        <end position="172"/>
    </location>
</feature>
<keyword evidence="4" id="KW-0325">Glycoprotein</keyword>
<dbReference type="InterPro" id="IPR035976">
    <property type="entry name" value="Sushi/SCR/CCP_sf"/>
</dbReference>
<feature type="domain" description="Sushi" evidence="7">
    <location>
        <begin position="212"/>
        <end position="269"/>
    </location>
</feature>
<evidence type="ECO:0000256" key="2">
    <source>
        <dbReference type="ARBA" id="ARBA00022737"/>
    </source>
</evidence>
<feature type="disulfide bond" evidence="5">
    <location>
        <begin position="29"/>
        <end position="56"/>
    </location>
</feature>
<accession>A0ABY7DMZ7</accession>
<feature type="domain" description="Sushi" evidence="7">
    <location>
        <begin position="112"/>
        <end position="174"/>
    </location>
</feature>
<keyword evidence="1 5" id="KW-0768">Sushi</keyword>
<feature type="transmembrane region" description="Helical" evidence="6">
    <location>
        <begin position="560"/>
        <end position="585"/>
    </location>
</feature>
<feature type="domain" description="Sushi" evidence="7">
    <location>
        <begin position="1"/>
        <end position="58"/>
    </location>
</feature>
<feature type="disulfide bond" evidence="5">
    <location>
        <begin position="413"/>
        <end position="440"/>
    </location>
</feature>
<proteinExistence type="predicted"/>
<feature type="domain" description="Sushi" evidence="7">
    <location>
        <begin position="328"/>
        <end position="384"/>
    </location>
</feature>
<comment type="caution">
    <text evidence="5">Lacks conserved residue(s) required for the propagation of feature annotation.</text>
</comment>
<feature type="domain" description="Sushi" evidence="7">
    <location>
        <begin position="270"/>
        <end position="327"/>
    </location>
</feature>
<evidence type="ECO:0000256" key="1">
    <source>
        <dbReference type="ARBA" id="ARBA00022659"/>
    </source>
</evidence>
<keyword evidence="3 5" id="KW-1015">Disulfide bond</keyword>
<dbReference type="PROSITE" id="PS50923">
    <property type="entry name" value="SUSHI"/>
    <property type="match status" value="7"/>
</dbReference>
<feature type="non-terminal residue" evidence="8">
    <location>
        <position position="1"/>
    </location>
</feature>
<dbReference type="EMBL" id="CP111014">
    <property type="protein sequence ID" value="WAQ97909.1"/>
    <property type="molecule type" value="Genomic_DNA"/>
</dbReference>
<feature type="disulfide bond" evidence="5">
    <location>
        <begin position="298"/>
        <end position="325"/>
    </location>
</feature>
<evidence type="ECO:0000256" key="3">
    <source>
        <dbReference type="ARBA" id="ARBA00023157"/>
    </source>
</evidence>
<keyword evidence="6" id="KW-1133">Transmembrane helix</keyword>
<feature type="disulfide bond" evidence="5">
    <location>
        <begin position="240"/>
        <end position="267"/>
    </location>
</feature>
<gene>
    <name evidence="8" type="ORF">MAR_022282</name>
</gene>
<dbReference type="SMART" id="SM00032">
    <property type="entry name" value="CCP"/>
    <property type="match status" value="8"/>
</dbReference>
<dbReference type="Pfam" id="PF00084">
    <property type="entry name" value="Sushi"/>
    <property type="match status" value="8"/>
</dbReference>
<evidence type="ECO:0000256" key="6">
    <source>
        <dbReference type="SAM" id="Phobius"/>
    </source>
</evidence>
<feature type="domain" description="Sushi" evidence="7">
    <location>
        <begin position="385"/>
        <end position="442"/>
    </location>
</feature>
<dbReference type="InterPro" id="IPR000436">
    <property type="entry name" value="Sushi_SCR_CCP_dom"/>
</dbReference>
<organism evidence="8 9">
    <name type="scientific">Mya arenaria</name>
    <name type="common">Soft-shell clam</name>
    <dbReference type="NCBI Taxonomy" id="6604"/>
    <lineage>
        <taxon>Eukaryota</taxon>
        <taxon>Metazoa</taxon>
        <taxon>Spiralia</taxon>
        <taxon>Lophotrochozoa</taxon>
        <taxon>Mollusca</taxon>
        <taxon>Bivalvia</taxon>
        <taxon>Autobranchia</taxon>
        <taxon>Heteroconchia</taxon>
        <taxon>Euheterodonta</taxon>
        <taxon>Imparidentia</taxon>
        <taxon>Neoheterodontei</taxon>
        <taxon>Myida</taxon>
        <taxon>Myoidea</taxon>
        <taxon>Myidae</taxon>
        <taxon>Mya</taxon>
    </lineage>
</organism>
<dbReference type="PANTHER" id="PTHR19325:SF575">
    <property type="entry name" value="LOCOMOTION-RELATED PROTEIN HIKARU GENKI"/>
    <property type="match status" value="1"/>
</dbReference>